<evidence type="ECO:0000313" key="1">
    <source>
        <dbReference type="EMBL" id="CAF4166903.1"/>
    </source>
</evidence>
<evidence type="ECO:0000313" key="2">
    <source>
        <dbReference type="Proteomes" id="UP000663881"/>
    </source>
</evidence>
<proteinExistence type="predicted"/>
<feature type="non-terminal residue" evidence="1">
    <location>
        <position position="1"/>
    </location>
</feature>
<dbReference type="EMBL" id="CAJOAY010007458">
    <property type="protein sequence ID" value="CAF4166903.1"/>
    <property type="molecule type" value="Genomic_DNA"/>
</dbReference>
<dbReference type="Proteomes" id="UP000663881">
    <property type="component" value="Unassembled WGS sequence"/>
</dbReference>
<gene>
    <name evidence="1" type="ORF">OKA104_LOCUS39107</name>
</gene>
<organism evidence="1 2">
    <name type="scientific">Adineta steineri</name>
    <dbReference type="NCBI Taxonomy" id="433720"/>
    <lineage>
        <taxon>Eukaryota</taxon>
        <taxon>Metazoa</taxon>
        <taxon>Spiralia</taxon>
        <taxon>Gnathifera</taxon>
        <taxon>Rotifera</taxon>
        <taxon>Eurotatoria</taxon>
        <taxon>Bdelloidea</taxon>
        <taxon>Adinetida</taxon>
        <taxon>Adinetidae</taxon>
        <taxon>Adineta</taxon>
    </lineage>
</organism>
<dbReference type="AlphaFoldDB" id="A0A819Z554"/>
<reference evidence="1" key="1">
    <citation type="submission" date="2021-02" db="EMBL/GenBank/DDBJ databases">
        <authorList>
            <person name="Nowell W R."/>
        </authorList>
    </citation>
    <scope>NUCLEOTIDE SEQUENCE</scope>
</reference>
<comment type="caution">
    <text evidence="1">The sequence shown here is derived from an EMBL/GenBank/DDBJ whole genome shotgun (WGS) entry which is preliminary data.</text>
</comment>
<protein>
    <submittedName>
        <fullName evidence="1">Uncharacterized protein</fullName>
    </submittedName>
</protein>
<accession>A0A819Z554</accession>
<sequence>MNAVQCYLDSSSLKHNVQFDPFEDEYIRTILQLDRKALMEIPILDDDTFISQMNNIVNVSVALRNPTGIADSQLDDELLSQRDIEQTWEELVVAGPITVNYI</sequence>
<name>A0A819Z554_9BILA</name>